<dbReference type="InterPro" id="IPR012341">
    <property type="entry name" value="6hp_glycosidase-like_sf"/>
</dbReference>
<evidence type="ECO:0000313" key="2">
    <source>
        <dbReference type="Proteomes" id="UP000596857"/>
    </source>
</evidence>
<dbReference type="InterPro" id="IPR008928">
    <property type="entry name" value="6-hairpin_glycosidase_sf"/>
</dbReference>
<dbReference type="PANTHER" id="PTHR31047">
    <property type="entry name" value="MEIOTICALLY UP-REGULATED GENE 157 PROTEIN"/>
    <property type="match status" value="1"/>
</dbReference>
<protein>
    <submittedName>
        <fullName evidence="1">Metal-independent alpha-mannosidase</fullName>
    </submittedName>
</protein>
<gene>
    <name evidence="1" type="ORF">GC101_19040</name>
</gene>
<dbReference type="EMBL" id="WHOB01000059">
    <property type="protein sequence ID" value="NOU80960.1"/>
    <property type="molecule type" value="Genomic_DNA"/>
</dbReference>
<comment type="caution">
    <text evidence="1">The sequence shown here is derived from an EMBL/GenBank/DDBJ whole genome shotgun (WGS) entry which is preliminary data.</text>
</comment>
<keyword evidence="2" id="KW-1185">Reference proteome</keyword>
<reference evidence="1 2" key="1">
    <citation type="submission" date="2019-10" db="EMBL/GenBank/DDBJ databases">
        <title>Description of Paenibacillus terricola sp. nov.</title>
        <authorList>
            <person name="Carlier A."/>
            <person name="Qi S."/>
        </authorList>
    </citation>
    <scope>NUCLEOTIDE SEQUENCE [LARGE SCALE GENOMIC DNA]</scope>
    <source>
        <strain evidence="1 2">LMG 31459</strain>
    </source>
</reference>
<dbReference type="RefSeq" id="WP_171718507.1">
    <property type="nucleotide sequence ID" value="NZ_WHOB01000059.1"/>
</dbReference>
<sequence>MDSFKLPSVTMPALKLPQSVQAVLKEAEQKLGHRPRLLKQFLNCFPNTLETTTKLMEDGTTFVITGDIPAMWLRDSVEQMMHYTPLLADDQDLQRMVSGLIRRHVHCAGIDLYANAFNEAANDWHWNAGDETEMSPWVWERKFELDSSCFTIRLAYAYWKETGKADIFDAGFKEMLLGIMRLWKTEQRHQEQSAYSFSRSNCPFHDTLRSGGRGMPVNYTGMIWSGFRPSDDACDFHYHIPSYMFAAVSLSQMQEIASLVFRDSRMAAEMAELEGEIRHGIELYGKYRHPEFGVIYAYETDGYGNYSLMDDAGTPGLLSIPYLGYASSDDEIYRNTRRFILSKHNPFYYEGAAARGIGSPHTPEGYIWPMALSMQGLTASTDAEMLEMIALLEATDAGTGYMHEGFLADDPSVYTRPWFAWSNSLFAGLVHQALKKNLL</sequence>
<organism evidence="1 2">
    <name type="scientific">Paenibacillus phytohabitans</name>
    <dbReference type="NCBI Taxonomy" id="2654978"/>
    <lineage>
        <taxon>Bacteria</taxon>
        <taxon>Bacillati</taxon>
        <taxon>Bacillota</taxon>
        <taxon>Bacilli</taxon>
        <taxon>Bacillales</taxon>
        <taxon>Paenibacillaceae</taxon>
        <taxon>Paenibacillus</taxon>
    </lineage>
</organism>
<dbReference type="Pfam" id="PF06824">
    <property type="entry name" value="Glyco_hydro_125"/>
    <property type="match status" value="1"/>
</dbReference>
<evidence type="ECO:0000313" key="1">
    <source>
        <dbReference type="EMBL" id="NOU80960.1"/>
    </source>
</evidence>
<dbReference type="SUPFAM" id="SSF48208">
    <property type="entry name" value="Six-hairpin glycosidases"/>
    <property type="match status" value="1"/>
</dbReference>
<name>A0ABX1YMF8_9BACL</name>
<dbReference type="PIRSF" id="PIRSF028846">
    <property type="entry name" value="UCP028846"/>
    <property type="match status" value="1"/>
</dbReference>
<proteinExistence type="predicted"/>
<dbReference type="InterPro" id="IPR008313">
    <property type="entry name" value="GH125"/>
</dbReference>
<accession>A0ABX1YMF8</accession>
<dbReference type="PANTHER" id="PTHR31047:SF0">
    <property type="entry name" value="MEIOTICALLY UP-REGULATED GENE 157 PROTEIN"/>
    <property type="match status" value="1"/>
</dbReference>
<dbReference type="SMART" id="SM01149">
    <property type="entry name" value="DUF1237"/>
    <property type="match status" value="1"/>
</dbReference>
<dbReference type="Gene3D" id="1.50.10.10">
    <property type="match status" value="1"/>
</dbReference>
<dbReference type="Proteomes" id="UP000596857">
    <property type="component" value="Unassembled WGS sequence"/>
</dbReference>